<evidence type="ECO:0008006" key="4">
    <source>
        <dbReference type="Google" id="ProtNLM"/>
    </source>
</evidence>
<evidence type="ECO:0000313" key="3">
    <source>
        <dbReference type="Proteomes" id="UP000663929"/>
    </source>
</evidence>
<feature type="chain" id="PRO_5035315439" description="DUF4034 domain-containing protein" evidence="1">
    <location>
        <begin position="17"/>
        <end position="377"/>
    </location>
</feature>
<sequence>MTRTLLWIWFCTGALAPVSAQSLFNARPCPSDAERLVLDSFQYYLAAEVALSGTLDWVKENPTKLDGYYGAAVGKRGDALGTAAKKAFDGLADSPKLRGFLLHPKWPGAASAAEKNWHAFLKAGDPATKLGLLRKVDFTKLNVLKNGDAPLEPWLYAVLKREAGYMVTKGFAKVPQGSPAHATLMVLDAMVRGKLDKSLAGSLGSLPLPDGLKSSYGIRDAAMKLLALSKLPEDAYSALVIKDAEGLQYALLKGEMPNAQRPRGASKDALLKWRKEVAVPFRQATDFWLGVMALRLFEMGEYPSAARLIAKQQDLEPGSKRCSHEPGNTVALLRYSADVLRPKGHFQERNFLQESGFNAHALLYQLEIEPTSGGVKF</sequence>
<dbReference type="KEGG" id="scor:J3U87_16375"/>
<evidence type="ECO:0000256" key="1">
    <source>
        <dbReference type="SAM" id="SignalP"/>
    </source>
</evidence>
<gene>
    <name evidence="2" type="ORF">J3U87_16375</name>
</gene>
<accession>A0A8A4TX28</accession>
<reference evidence="2" key="1">
    <citation type="submission" date="2021-03" db="EMBL/GenBank/DDBJ databases">
        <title>Acanthopleuribacteraceae sp. M133.</title>
        <authorList>
            <person name="Wang G."/>
        </authorList>
    </citation>
    <scope>NUCLEOTIDE SEQUENCE</scope>
    <source>
        <strain evidence="2">M133</strain>
    </source>
</reference>
<dbReference type="Proteomes" id="UP000663929">
    <property type="component" value="Chromosome"/>
</dbReference>
<organism evidence="2 3">
    <name type="scientific">Sulfidibacter corallicola</name>
    <dbReference type="NCBI Taxonomy" id="2818388"/>
    <lineage>
        <taxon>Bacteria</taxon>
        <taxon>Pseudomonadati</taxon>
        <taxon>Acidobacteriota</taxon>
        <taxon>Holophagae</taxon>
        <taxon>Acanthopleuribacterales</taxon>
        <taxon>Acanthopleuribacteraceae</taxon>
        <taxon>Sulfidibacter</taxon>
    </lineage>
</organism>
<protein>
    <recommendedName>
        <fullName evidence="4">DUF4034 domain-containing protein</fullName>
    </recommendedName>
</protein>
<feature type="signal peptide" evidence="1">
    <location>
        <begin position="1"/>
        <end position="16"/>
    </location>
</feature>
<keyword evidence="1" id="KW-0732">Signal</keyword>
<keyword evidence="3" id="KW-1185">Reference proteome</keyword>
<proteinExistence type="predicted"/>
<name>A0A8A4TX28_SULCO</name>
<dbReference type="RefSeq" id="WP_237384122.1">
    <property type="nucleotide sequence ID" value="NZ_CP071793.1"/>
</dbReference>
<dbReference type="EMBL" id="CP071793">
    <property type="protein sequence ID" value="QTD54023.1"/>
    <property type="molecule type" value="Genomic_DNA"/>
</dbReference>
<dbReference type="AlphaFoldDB" id="A0A8A4TX28"/>
<evidence type="ECO:0000313" key="2">
    <source>
        <dbReference type="EMBL" id="QTD54023.1"/>
    </source>
</evidence>